<proteinExistence type="predicted"/>
<organism evidence="1 2">
    <name type="scientific">Ricinus communis</name>
    <name type="common">Castor bean</name>
    <dbReference type="NCBI Taxonomy" id="3988"/>
    <lineage>
        <taxon>Eukaryota</taxon>
        <taxon>Viridiplantae</taxon>
        <taxon>Streptophyta</taxon>
        <taxon>Embryophyta</taxon>
        <taxon>Tracheophyta</taxon>
        <taxon>Spermatophyta</taxon>
        <taxon>Magnoliopsida</taxon>
        <taxon>eudicotyledons</taxon>
        <taxon>Gunneridae</taxon>
        <taxon>Pentapetalae</taxon>
        <taxon>rosids</taxon>
        <taxon>fabids</taxon>
        <taxon>Malpighiales</taxon>
        <taxon>Euphorbiaceae</taxon>
        <taxon>Acalyphoideae</taxon>
        <taxon>Acalypheae</taxon>
        <taxon>Ricinus</taxon>
    </lineage>
</organism>
<keyword evidence="2" id="KW-1185">Reference proteome</keyword>
<evidence type="ECO:0000313" key="2">
    <source>
        <dbReference type="Proteomes" id="UP000008311"/>
    </source>
</evidence>
<evidence type="ECO:0000313" key="1">
    <source>
        <dbReference type="EMBL" id="EEF51765.1"/>
    </source>
</evidence>
<protein>
    <submittedName>
        <fullName evidence="1">Uncharacterized protein</fullName>
    </submittedName>
</protein>
<dbReference type="InParanoid" id="B9RAD8"/>
<dbReference type="AlphaFoldDB" id="B9RAD8"/>
<dbReference type="Proteomes" id="UP000008311">
    <property type="component" value="Unassembled WGS sequence"/>
</dbReference>
<sequence length="51" mass="6084">MQFILYPFRLVNILPSIKVACSHLLHPSNHKKQPNHRIRQSLIRINIVDQR</sequence>
<name>B9RAD8_RICCO</name>
<dbReference type="EMBL" id="EQ973773">
    <property type="protein sequence ID" value="EEF51765.1"/>
    <property type="molecule type" value="Genomic_DNA"/>
</dbReference>
<gene>
    <name evidence="1" type="ORF">RCOM_1505760</name>
</gene>
<reference evidence="2" key="1">
    <citation type="journal article" date="2010" name="Nat. Biotechnol.">
        <title>Draft genome sequence of the oilseed species Ricinus communis.</title>
        <authorList>
            <person name="Chan A.P."/>
            <person name="Crabtree J."/>
            <person name="Zhao Q."/>
            <person name="Lorenzi H."/>
            <person name="Orvis J."/>
            <person name="Puiu D."/>
            <person name="Melake-Berhan A."/>
            <person name="Jones K.M."/>
            <person name="Redman J."/>
            <person name="Chen G."/>
            <person name="Cahoon E.B."/>
            <person name="Gedil M."/>
            <person name="Stanke M."/>
            <person name="Haas B.J."/>
            <person name="Wortman J.R."/>
            <person name="Fraser-Liggett C.M."/>
            <person name="Ravel J."/>
            <person name="Rabinowicz P.D."/>
        </authorList>
    </citation>
    <scope>NUCLEOTIDE SEQUENCE [LARGE SCALE GENOMIC DNA]</scope>
    <source>
        <strain evidence="2">cv. Hale</strain>
    </source>
</reference>
<accession>B9RAD8</accession>